<dbReference type="Proteomes" id="UP000247978">
    <property type="component" value="Unassembled WGS sequence"/>
</dbReference>
<protein>
    <submittedName>
        <fullName evidence="5">Cellobiose-specific phosphotransferase system component IIA</fullName>
    </submittedName>
</protein>
<evidence type="ECO:0000256" key="3">
    <source>
        <dbReference type="ARBA" id="ARBA00022679"/>
    </source>
</evidence>
<dbReference type="Gene3D" id="1.20.58.80">
    <property type="entry name" value="Phosphotransferase system, lactose/cellobiose-type IIA subunit"/>
    <property type="match status" value="1"/>
</dbReference>
<accession>A0A2V3VXA5</accession>
<dbReference type="SUPFAM" id="SSF46973">
    <property type="entry name" value="Enzyme IIa from lactose specific PTS, IIa-lac"/>
    <property type="match status" value="1"/>
</dbReference>
<evidence type="ECO:0000256" key="2">
    <source>
        <dbReference type="ARBA" id="ARBA00022597"/>
    </source>
</evidence>
<sequence length="105" mass="12218">MEHEIIQLIVHSMDATELFLESITKAKNNNWNEVKQLINEGNQRLKKAQKVREIFLKNENCEEIEQSLKIAIALQSVKNAEVVKENCIAFSSYFKKMSRLENIPI</sequence>
<comment type="caution">
    <text evidence="5">The sequence shown here is derived from an EMBL/GenBank/DDBJ whole genome shotgun (WGS) entry which is preliminary data.</text>
</comment>
<evidence type="ECO:0000256" key="1">
    <source>
        <dbReference type="ARBA" id="ARBA00022448"/>
    </source>
</evidence>
<proteinExistence type="predicted"/>
<keyword evidence="2" id="KW-0762">Sugar transport</keyword>
<dbReference type="RefSeq" id="WP_110395552.1">
    <property type="nucleotide sequence ID" value="NZ_JBHUHB010000001.1"/>
</dbReference>
<dbReference type="AlphaFoldDB" id="A0A2V3VXA5"/>
<evidence type="ECO:0000313" key="5">
    <source>
        <dbReference type="EMBL" id="PXW86653.1"/>
    </source>
</evidence>
<dbReference type="InterPro" id="IPR003188">
    <property type="entry name" value="PTS_IIA_lac/cel"/>
</dbReference>
<evidence type="ECO:0000313" key="6">
    <source>
        <dbReference type="Proteomes" id="UP000247978"/>
    </source>
</evidence>
<keyword evidence="6" id="KW-1185">Reference proteome</keyword>
<dbReference type="InterPro" id="IPR036542">
    <property type="entry name" value="PTS_IIA_lac/cel_sf"/>
</dbReference>
<gene>
    <name evidence="5" type="ORF">DFR56_107175</name>
</gene>
<dbReference type="GO" id="GO:0009401">
    <property type="term" value="P:phosphoenolpyruvate-dependent sugar phosphotransferase system"/>
    <property type="evidence" value="ECO:0007669"/>
    <property type="project" value="UniProtKB-KW"/>
</dbReference>
<dbReference type="GO" id="GO:0016740">
    <property type="term" value="F:transferase activity"/>
    <property type="evidence" value="ECO:0007669"/>
    <property type="project" value="UniProtKB-KW"/>
</dbReference>
<keyword evidence="1" id="KW-0813">Transport</keyword>
<keyword evidence="3 5" id="KW-0808">Transferase</keyword>
<dbReference type="EMBL" id="QJJQ01000007">
    <property type="protein sequence ID" value="PXW86653.1"/>
    <property type="molecule type" value="Genomic_DNA"/>
</dbReference>
<dbReference type="Pfam" id="PF02255">
    <property type="entry name" value="PTS_IIA"/>
    <property type="match status" value="1"/>
</dbReference>
<keyword evidence="4" id="KW-0598">Phosphotransferase system</keyword>
<evidence type="ECO:0000256" key="4">
    <source>
        <dbReference type="ARBA" id="ARBA00022683"/>
    </source>
</evidence>
<reference evidence="5 6" key="1">
    <citation type="submission" date="2018-05" db="EMBL/GenBank/DDBJ databases">
        <title>Genomic Encyclopedia of Type Strains, Phase IV (KMG-IV): sequencing the most valuable type-strain genomes for metagenomic binning, comparative biology and taxonomic classification.</title>
        <authorList>
            <person name="Goeker M."/>
        </authorList>
    </citation>
    <scope>NUCLEOTIDE SEQUENCE [LARGE SCALE GENOMIC DNA]</scope>
    <source>
        <strain evidence="5 6">DSM 28556</strain>
    </source>
</reference>
<name>A0A2V3VXA5_9BACI</name>
<organism evidence="5 6">
    <name type="scientific">Pseudogracilibacillus auburnensis</name>
    <dbReference type="NCBI Taxonomy" id="1494959"/>
    <lineage>
        <taxon>Bacteria</taxon>
        <taxon>Bacillati</taxon>
        <taxon>Bacillota</taxon>
        <taxon>Bacilli</taxon>
        <taxon>Bacillales</taxon>
        <taxon>Bacillaceae</taxon>
        <taxon>Pseudogracilibacillus</taxon>
    </lineage>
</organism>